<keyword evidence="1" id="KW-0812">Transmembrane</keyword>
<organism evidence="2 3">
    <name type="scientific">Mycobacterium ulcerans (strain Agy99)</name>
    <dbReference type="NCBI Taxonomy" id="362242"/>
    <lineage>
        <taxon>Bacteria</taxon>
        <taxon>Bacillati</taxon>
        <taxon>Actinomycetota</taxon>
        <taxon>Actinomycetes</taxon>
        <taxon>Mycobacteriales</taxon>
        <taxon>Mycobacteriaceae</taxon>
        <taxon>Mycobacterium</taxon>
        <taxon>Mycobacterium ulcerans group</taxon>
    </lineage>
</organism>
<dbReference type="EMBL" id="CP000325">
    <property type="protein sequence ID" value="ABL04747.1"/>
    <property type="molecule type" value="Genomic_DNA"/>
</dbReference>
<keyword evidence="1" id="KW-1133">Transmembrane helix</keyword>
<sequence length="241" mass="26238">MASHWGSAGTTTDMNFPHQFGLAQIVLAGIAVAAVVMLLSSVVGRRRKVHSGDRSGAAARGRRLRFRPGRAVTGVALLVVSLLMLWFATLVQTYLGLTGEVKAAHVVATQVSNSAHELNVDLTLYDDAGKAYSRHTYQLEGDMWVLQADIVELHHWVNILGMHSGYKVTRLFGERLDGVSPTQHQIFLNGGDGNFFAEMRGGKWWTKPFVRSAYGNAVIAAPGEFDVYISQDAIKARESGG</sequence>
<name>A0PQX8_MYCUA</name>
<dbReference type="Proteomes" id="UP000000765">
    <property type="component" value="Chromosome"/>
</dbReference>
<keyword evidence="1" id="KW-0472">Membrane</keyword>
<evidence type="ECO:0000313" key="3">
    <source>
        <dbReference type="Proteomes" id="UP000000765"/>
    </source>
</evidence>
<dbReference type="AlphaFoldDB" id="A0PQX8"/>
<accession>A0PQX8</accession>
<gene>
    <name evidence="2" type="ordered locus">MUL_2389</name>
</gene>
<dbReference type="eggNOG" id="ENOG502ZNGJ">
    <property type="taxonomic scope" value="Bacteria"/>
</dbReference>
<protein>
    <submittedName>
        <fullName evidence="2">Conserved membrane protein</fullName>
    </submittedName>
</protein>
<evidence type="ECO:0000313" key="2">
    <source>
        <dbReference type="EMBL" id="ABL04747.1"/>
    </source>
</evidence>
<proteinExistence type="predicted"/>
<feature type="transmembrane region" description="Helical" evidence="1">
    <location>
        <begin position="20"/>
        <end position="44"/>
    </location>
</feature>
<evidence type="ECO:0000256" key="1">
    <source>
        <dbReference type="SAM" id="Phobius"/>
    </source>
</evidence>
<dbReference type="KEGG" id="mul:MUL_2389"/>
<reference evidence="2 3" key="1">
    <citation type="journal article" date="2007" name="Genome Res.">
        <title>Reductive evolution and niche adaptation inferred from the genome of Mycobacterium ulcerans, the causative agent of Buruli ulcer.</title>
        <authorList>
            <person name="Stinear T.P."/>
            <person name="Seemann T."/>
            <person name="Pidot S."/>
            <person name="Frigui W."/>
            <person name="Reysset G."/>
            <person name="Garnier T."/>
            <person name="Meurice G."/>
            <person name="Simon D."/>
            <person name="Bouchier C."/>
            <person name="Ma L."/>
            <person name="Tichit M."/>
            <person name="Porter J.L."/>
            <person name="Ryan J."/>
            <person name="Johnson P.D."/>
            <person name="Davies J.K."/>
            <person name="Jenkin G.A."/>
            <person name="Small P.L."/>
            <person name="Jones L.M."/>
            <person name="Tekaia F."/>
            <person name="Laval F."/>
            <person name="Daffe M."/>
            <person name="Parkhill J."/>
            <person name="Cole S.T."/>
        </authorList>
    </citation>
    <scope>NUCLEOTIDE SEQUENCE [LARGE SCALE GENOMIC DNA]</scope>
    <source>
        <strain evidence="2 3">Agy99</strain>
    </source>
</reference>
<dbReference type="HOGENOM" id="CLU_1293232_0_0_11"/>
<feature type="transmembrane region" description="Helical" evidence="1">
    <location>
        <begin position="71"/>
        <end position="95"/>
    </location>
</feature>